<feature type="region of interest" description="Disordered" evidence="1">
    <location>
        <begin position="44"/>
        <end position="72"/>
    </location>
</feature>
<evidence type="ECO:0008006" key="4">
    <source>
        <dbReference type="Google" id="ProtNLM"/>
    </source>
</evidence>
<dbReference type="OrthoDB" id="127075at2759"/>
<reference evidence="2" key="1">
    <citation type="submission" date="2021-01" db="EMBL/GenBank/DDBJ databases">
        <title>Phytophthora aleatoria, a newly-described species from Pinus radiata is distinct from Phytophthora cactorum isolates based on comparative genomics.</title>
        <authorList>
            <person name="Mcdougal R."/>
            <person name="Panda P."/>
            <person name="Williams N."/>
            <person name="Studholme D.J."/>
        </authorList>
    </citation>
    <scope>NUCLEOTIDE SEQUENCE</scope>
    <source>
        <strain evidence="2">NZFS 3830</strain>
    </source>
</reference>
<gene>
    <name evidence="2" type="ORF">JG687_00016881</name>
</gene>
<proteinExistence type="predicted"/>
<dbReference type="AlphaFoldDB" id="A0A8T1TRW3"/>
<comment type="caution">
    <text evidence="2">The sequence shown here is derived from an EMBL/GenBank/DDBJ whole genome shotgun (WGS) entry which is preliminary data.</text>
</comment>
<organism evidence="2 3">
    <name type="scientific">Phytophthora cactorum</name>
    <dbReference type="NCBI Taxonomy" id="29920"/>
    <lineage>
        <taxon>Eukaryota</taxon>
        <taxon>Sar</taxon>
        <taxon>Stramenopiles</taxon>
        <taxon>Oomycota</taxon>
        <taxon>Peronosporomycetes</taxon>
        <taxon>Peronosporales</taxon>
        <taxon>Peronosporaceae</taxon>
        <taxon>Phytophthora</taxon>
    </lineage>
</organism>
<protein>
    <recommendedName>
        <fullName evidence="4">Zinc finger, CCHC-type</fullName>
    </recommendedName>
</protein>
<evidence type="ECO:0000256" key="1">
    <source>
        <dbReference type="SAM" id="MobiDB-lite"/>
    </source>
</evidence>
<evidence type="ECO:0000313" key="2">
    <source>
        <dbReference type="EMBL" id="KAG6946151.1"/>
    </source>
</evidence>
<name>A0A8T1TRW3_9STRA</name>
<dbReference type="Proteomes" id="UP000688947">
    <property type="component" value="Unassembled WGS sequence"/>
</dbReference>
<sequence>MDGACGADVNRLVCRRETCRYNSMTCNNIRQCGHVAFECPAPRQQNNGYKNHDQRSNGGGTGLRQKANGGQRLGSRTKCFFCCQTDHCVAECPSKKAVLLLAGQSAAGTVLAKEPTPAQH</sequence>
<evidence type="ECO:0000313" key="3">
    <source>
        <dbReference type="Proteomes" id="UP000688947"/>
    </source>
</evidence>
<accession>A0A8T1TRW3</accession>
<dbReference type="EMBL" id="JAENGZ010001809">
    <property type="protein sequence ID" value="KAG6946151.1"/>
    <property type="molecule type" value="Genomic_DNA"/>
</dbReference>